<evidence type="ECO:0000256" key="1">
    <source>
        <dbReference type="SAM" id="MobiDB-lite"/>
    </source>
</evidence>
<reference evidence="2 3" key="1">
    <citation type="submission" date="2018-08" db="EMBL/GenBank/DDBJ databases">
        <title>Draft genome of the lignicolous fungus Coniochaeta pulveracea.</title>
        <authorList>
            <person name="Borstlap C.J."/>
            <person name="De Witt R.N."/>
            <person name="Botha A."/>
            <person name="Volschenk H."/>
        </authorList>
    </citation>
    <scope>NUCLEOTIDE SEQUENCE [LARGE SCALE GENOMIC DNA]</scope>
    <source>
        <strain evidence="2 3">CAB683</strain>
    </source>
</reference>
<organism evidence="2 3">
    <name type="scientific">Coniochaeta pulveracea</name>
    <dbReference type="NCBI Taxonomy" id="177199"/>
    <lineage>
        <taxon>Eukaryota</taxon>
        <taxon>Fungi</taxon>
        <taxon>Dikarya</taxon>
        <taxon>Ascomycota</taxon>
        <taxon>Pezizomycotina</taxon>
        <taxon>Sordariomycetes</taxon>
        <taxon>Sordariomycetidae</taxon>
        <taxon>Coniochaetales</taxon>
        <taxon>Coniochaetaceae</taxon>
        <taxon>Coniochaeta</taxon>
    </lineage>
</organism>
<dbReference type="EMBL" id="QVQW01000006">
    <property type="protein sequence ID" value="RKU47994.1"/>
    <property type="molecule type" value="Genomic_DNA"/>
</dbReference>
<dbReference type="AlphaFoldDB" id="A0A420YJE9"/>
<keyword evidence="3" id="KW-1185">Reference proteome</keyword>
<feature type="region of interest" description="Disordered" evidence="1">
    <location>
        <begin position="65"/>
        <end position="109"/>
    </location>
</feature>
<feature type="compositionally biased region" description="Polar residues" evidence="1">
    <location>
        <begin position="67"/>
        <end position="82"/>
    </location>
</feature>
<sequence>MSMSHSSWRSDPENYQWHQMTTEEHCEVVHKAACFTLDKYQDARFDVFADPGPPDDCFLLSIEPDSRSTTSPTGGVTGQYLSGNDVHGNGYDGESSGAKGNSSFPPLGHVDINVPVRQSFNKPFPSPTGQPSLKDEDRNFVISSSNAIADLPSQTRRRNLIPAHQGRPGRNIVRTDAFTGELYACIPCNPFAPAPEQTTSRTEYNLRPYEEYQQRDTGHGRRNLYPATPGSSLARCTHCTGTRILQNEALCPYHAYYLITGNFLGYYEFCTLVEMEERGMSLSSGWWTVDEMAGFVPILTRRLRYLCLLMDSEPLNHSQTYATKGSPFGSIGEPVPASSQFRSGRQINDQLQLLQKFSGRLDGDEAKMGPGLTKLYKQMMEPSQLVRRVCAEPRPAPRPTSVHHRAVPAQGAQTRAWTLAQHISKGARAPITASHR</sequence>
<protein>
    <submittedName>
        <fullName evidence="2">Uncharacterized protein</fullName>
    </submittedName>
</protein>
<accession>A0A420YJE9</accession>
<gene>
    <name evidence="2" type="ORF">DL546_005563</name>
</gene>
<evidence type="ECO:0000313" key="3">
    <source>
        <dbReference type="Proteomes" id="UP000275385"/>
    </source>
</evidence>
<dbReference type="Proteomes" id="UP000275385">
    <property type="component" value="Unassembled WGS sequence"/>
</dbReference>
<evidence type="ECO:0000313" key="2">
    <source>
        <dbReference type="EMBL" id="RKU47994.1"/>
    </source>
</evidence>
<comment type="caution">
    <text evidence="2">The sequence shown here is derived from an EMBL/GenBank/DDBJ whole genome shotgun (WGS) entry which is preliminary data.</text>
</comment>
<proteinExistence type="predicted"/>
<dbReference type="OrthoDB" id="5225131at2759"/>
<name>A0A420YJE9_9PEZI</name>